<dbReference type="InterPro" id="IPR006121">
    <property type="entry name" value="HMA_dom"/>
</dbReference>
<dbReference type="PROSITE" id="PS01047">
    <property type="entry name" value="HMA_1"/>
    <property type="match status" value="1"/>
</dbReference>
<evidence type="ECO:0000313" key="4">
    <source>
        <dbReference type="Proteomes" id="UP000293296"/>
    </source>
</evidence>
<feature type="domain" description="HMA" evidence="2">
    <location>
        <begin position="1"/>
        <end position="63"/>
    </location>
</feature>
<evidence type="ECO:0000259" key="2">
    <source>
        <dbReference type="PROSITE" id="PS50846"/>
    </source>
</evidence>
<dbReference type="Pfam" id="PF00403">
    <property type="entry name" value="HMA"/>
    <property type="match status" value="1"/>
</dbReference>
<keyword evidence="4" id="KW-1185">Reference proteome</keyword>
<keyword evidence="1" id="KW-0479">Metal-binding</keyword>
<dbReference type="OrthoDB" id="9801832at2"/>
<dbReference type="Gene3D" id="3.30.70.100">
    <property type="match status" value="1"/>
</dbReference>
<protein>
    <submittedName>
        <fullName evidence="3">Mercury transporter</fullName>
    </submittedName>
</protein>
<dbReference type="EMBL" id="CP026538">
    <property type="protein sequence ID" value="QAZ67672.1"/>
    <property type="molecule type" value="Genomic_DNA"/>
</dbReference>
<name>A0A4V0YQW0_9BACT</name>
<gene>
    <name evidence="3" type="ORF">C3Y92_10745</name>
</gene>
<dbReference type="SUPFAM" id="SSF55008">
    <property type="entry name" value="HMA, heavy metal-associated domain"/>
    <property type="match status" value="1"/>
</dbReference>
<dbReference type="GO" id="GO:0046872">
    <property type="term" value="F:metal ion binding"/>
    <property type="evidence" value="ECO:0007669"/>
    <property type="project" value="UniProtKB-KW"/>
</dbReference>
<proteinExistence type="predicted"/>
<dbReference type="PROSITE" id="PS50846">
    <property type="entry name" value="HMA_2"/>
    <property type="match status" value="1"/>
</dbReference>
<dbReference type="AlphaFoldDB" id="A0A4V0YQW0"/>
<evidence type="ECO:0000256" key="1">
    <source>
        <dbReference type="ARBA" id="ARBA00022723"/>
    </source>
</evidence>
<dbReference type="Proteomes" id="UP000293296">
    <property type="component" value="Chromosome"/>
</dbReference>
<dbReference type="InterPro" id="IPR036163">
    <property type="entry name" value="HMA_dom_sf"/>
</dbReference>
<dbReference type="InterPro" id="IPR017969">
    <property type="entry name" value="Heavy-metal-associated_CS"/>
</dbReference>
<evidence type="ECO:0000313" key="3">
    <source>
        <dbReference type="EMBL" id="QAZ67672.1"/>
    </source>
</evidence>
<reference evidence="3 4" key="1">
    <citation type="submission" date="2018-02" db="EMBL/GenBank/DDBJ databases">
        <title>Genome sequence of Desulfovibrio carbinolicus DSM 3852.</title>
        <authorList>
            <person name="Wilbanks E."/>
            <person name="Skennerton C.T."/>
            <person name="Orphan V.J."/>
        </authorList>
    </citation>
    <scope>NUCLEOTIDE SEQUENCE [LARGE SCALE GENOMIC DNA]</scope>
    <source>
        <strain evidence="3 4">DSM 3852</strain>
    </source>
</reference>
<organism evidence="3 4">
    <name type="scientific">Solidesulfovibrio carbinolicus</name>
    <dbReference type="NCBI Taxonomy" id="296842"/>
    <lineage>
        <taxon>Bacteria</taxon>
        <taxon>Pseudomonadati</taxon>
        <taxon>Thermodesulfobacteriota</taxon>
        <taxon>Desulfovibrionia</taxon>
        <taxon>Desulfovibrionales</taxon>
        <taxon>Desulfovibrionaceae</taxon>
        <taxon>Solidesulfovibrio</taxon>
    </lineage>
</organism>
<dbReference type="RefSeq" id="WP_129352462.1">
    <property type="nucleotide sequence ID" value="NZ_CP026538.1"/>
</dbReference>
<dbReference type="CDD" id="cd00371">
    <property type="entry name" value="HMA"/>
    <property type="match status" value="1"/>
</dbReference>
<dbReference type="KEGG" id="dcb:C3Y92_10745"/>
<accession>A0A4V0YQW0</accession>
<sequence length="66" mass="6669">MPTIEVGGMHCQNCANSVTKALSALPGLSNVSVDLGKGLVSFEGEAPVDDIKAAIDKIGFVPGAVK</sequence>